<dbReference type="GO" id="GO:0042981">
    <property type="term" value="P:regulation of apoptotic process"/>
    <property type="evidence" value="ECO:0007669"/>
    <property type="project" value="TreeGrafter"/>
</dbReference>
<dbReference type="Ensembl" id="ENSLLET00000046274.1">
    <property type="protein sequence ID" value="ENSLLEP00000044491.1"/>
    <property type="gene ID" value="ENSLLEG00000028241.1"/>
</dbReference>
<sequence>MAFETDQVIITRMEYAAKSLSFLSPTSLSKCVSVSATMTQQLLSRPPPKPRPFRVCNFDHSTRKGIMANSLADLINKVQDSLLMTEAFTLVLDEDGTCVDTEEFFQTVEKGTVFMALGKGQTWKPVEGKGYPISLSKNPPGRNDVASITFDLYKNHPEDFIGCLNVKATFYGAYTVSYNLECYGAKRIMTEALRWTLFTMQATGHVLLGTSGYMQQLLDATEKTIPVEEKPASGRRNLISSSPLRMLQ</sequence>
<dbReference type="AlphaFoldDB" id="A0A8C5QZI5"/>
<evidence type="ECO:0000256" key="2">
    <source>
        <dbReference type="PROSITE-ProRule" id="PRU00447"/>
    </source>
</evidence>
<dbReference type="Gene3D" id="3.10.20.10">
    <property type="match status" value="1"/>
</dbReference>
<evidence type="ECO:0000313" key="4">
    <source>
        <dbReference type="Ensembl" id="ENSLLEP00000044491.1"/>
    </source>
</evidence>
<evidence type="ECO:0000313" key="5">
    <source>
        <dbReference type="Proteomes" id="UP000694569"/>
    </source>
</evidence>
<reference evidence="4" key="1">
    <citation type="submission" date="2025-08" db="UniProtKB">
        <authorList>
            <consortium name="Ensembl"/>
        </authorList>
    </citation>
    <scope>IDENTIFICATION</scope>
</reference>
<dbReference type="GeneTree" id="ENSGT00390000018596"/>
<dbReference type="PANTHER" id="PTHR12306:SF9">
    <property type="entry name" value="LIPID TRANSFERASE CIDEC"/>
    <property type="match status" value="1"/>
</dbReference>
<dbReference type="SMART" id="SM00266">
    <property type="entry name" value="CAD"/>
    <property type="match status" value="1"/>
</dbReference>
<dbReference type="Proteomes" id="UP000694569">
    <property type="component" value="Unplaced"/>
</dbReference>
<proteinExistence type="predicted"/>
<accession>A0A8C5QZI5</accession>
<dbReference type="OrthoDB" id="6475906at2759"/>
<feature type="domain" description="CIDE-N" evidence="3">
    <location>
        <begin position="49"/>
        <end position="125"/>
    </location>
</feature>
<protein>
    <submittedName>
        <fullName evidence="4">Cell death inducing DFFA like effector c</fullName>
    </submittedName>
</protein>
<dbReference type="PROSITE" id="PS51135">
    <property type="entry name" value="CIDE_N"/>
    <property type="match status" value="1"/>
</dbReference>
<dbReference type="SUPFAM" id="SSF54277">
    <property type="entry name" value="CAD &amp; PB1 domains"/>
    <property type="match status" value="1"/>
</dbReference>
<keyword evidence="5" id="KW-1185">Reference proteome</keyword>
<evidence type="ECO:0000259" key="3">
    <source>
        <dbReference type="PROSITE" id="PS51135"/>
    </source>
</evidence>
<dbReference type="PANTHER" id="PTHR12306">
    <property type="entry name" value="CELL DEATH ACTIVATOR CIDE"/>
    <property type="match status" value="1"/>
</dbReference>
<dbReference type="InterPro" id="IPR003508">
    <property type="entry name" value="CIDE-N_dom"/>
</dbReference>
<dbReference type="GO" id="GO:0006915">
    <property type="term" value="P:apoptotic process"/>
    <property type="evidence" value="ECO:0007669"/>
    <property type="project" value="UniProtKB-UniRule"/>
</dbReference>
<reference evidence="4" key="2">
    <citation type="submission" date="2025-09" db="UniProtKB">
        <authorList>
            <consortium name="Ensembl"/>
        </authorList>
    </citation>
    <scope>IDENTIFICATION</scope>
</reference>
<gene>
    <name evidence="4" type="primary">CIDEC</name>
</gene>
<keyword evidence="1 2" id="KW-0053">Apoptosis</keyword>
<organism evidence="4 5">
    <name type="scientific">Leptobrachium leishanense</name>
    <name type="common">Leishan spiny toad</name>
    <dbReference type="NCBI Taxonomy" id="445787"/>
    <lineage>
        <taxon>Eukaryota</taxon>
        <taxon>Metazoa</taxon>
        <taxon>Chordata</taxon>
        <taxon>Craniata</taxon>
        <taxon>Vertebrata</taxon>
        <taxon>Euteleostomi</taxon>
        <taxon>Amphibia</taxon>
        <taxon>Batrachia</taxon>
        <taxon>Anura</taxon>
        <taxon>Pelobatoidea</taxon>
        <taxon>Megophryidae</taxon>
        <taxon>Leptobrachium</taxon>
    </lineage>
</organism>
<dbReference type="Pfam" id="PF02017">
    <property type="entry name" value="CIDE-N"/>
    <property type="match status" value="1"/>
</dbReference>
<evidence type="ECO:0000256" key="1">
    <source>
        <dbReference type="ARBA" id="ARBA00022703"/>
    </source>
</evidence>
<name>A0A8C5QZI5_9ANUR</name>